<name>A0ABD1H217_SALDI</name>
<evidence type="ECO:0000256" key="1">
    <source>
        <dbReference type="SAM" id="SignalP"/>
    </source>
</evidence>
<keyword evidence="3" id="KW-1185">Reference proteome</keyword>
<dbReference type="AlphaFoldDB" id="A0ABD1H217"/>
<reference evidence="2 3" key="1">
    <citation type="submission" date="2024-06" db="EMBL/GenBank/DDBJ databases">
        <title>A chromosome level genome sequence of Diviner's sage (Salvia divinorum).</title>
        <authorList>
            <person name="Ford S.A."/>
            <person name="Ro D.-K."/>
            <person name="Ness R.W."/>
            <person name="Phillips M.A."/>
        </authorList>
    </citation>
    <scope>NUCLEOTIDE SEQUENCE [LARGE SCALE GENOMIC DNA]</scope>
    <source>
        <strain evidence="2">SAF-2024a</strain>
        <tissue evidence="2">Leaf</tissue>
    </source>
</reference>
<organism evidence="2 3">
    <name type="scientific">Salvia divinorum</name>
    <name type="common">Maria pastora</name>
    <name type="synonym">Diviner's sage</name>
    <dbReference type="NCBI Taxonomy" id="28513"/>
    <lineage>
        <taxon>Eukaryota</taxon>
        <taxon>Viridiplantae</taxon>
        <taxon>Streptophyta</taxon>
        <taxon>Embryophyta</taxon>
        <taxon>Tracheophyta</taxon>
        <taxon>Spermatophyta</taxon>
        <taxon>Magnoliopsida</taxon>
        <taxon>eudicotyledons</taxon>
        <taxon>Gunneridae</taxon>
        <taxon>Pentapetalae</taxon>
        <taxon>asterids</taxon>
        <taxon>lamiids</taxon>
        <taxon>Lamiales</taxon>
        <taxon>Lamiaceae</taxon>
        <taxon>Nepetoideae</taxon>
        <taxon>Mentheae</taxon>
        <taxon>Salviinae</taxon>
        <taxon>Salvia</taxon>
        <taxon>Salvia subgen. Calosphace</taxon>
    </lineage>
</organism>
<comment type="caution">
    <text evidence="2">The sequence shown here is derived from an EMBL/GenBank/DDBJ whole genome shotgun (WGS) entry which is preliminary data.</text>
</comment>
<evidence type="ECO:0000313" key="2">
    <source>
        <dbReference type="EMBL" id="KAL1550461.1"/>
    </source>
</evidence>
<feature type="chain" id="PRO_5044740555" evidence="1">
    <location>
        <begin position="22"/>
        <end position="76"/>
    </location>
</feature>
<sequence>MKKAGSLFLLLVSFFALLTGGVKNVGAAAALPLPYCRVDRDCFPICSKCGFCACIGGICVRGCPAPPAFAIAGHVH</sequence>
<protein>
    <submittedName>
        <fullName evidence="2">Uncharacterized protein</fullName>
    </submittedName>
</protein>
<keyword evidence="1" id="KW-0732">Signal</keyword>
<gene>
    <name evidence="2" type="ORF">AAHA92_18420</name>
</gene>
<evidence type="ECO:0000313" key="3">
    <source>
        <dbReference type="Proteomes" id="UP001567538"/>
    </source>
</evidence>
<feature type="signal peptide" evidence="1">
    <location>
        <begin position="1"/>
        <end position="21"/>
    </location>
</feature>
<accession>A0ABD1H217</accession>
<dbReference type="Proteomes" id="UP001567538">
    <property type="component" value="Unassembled WGS sequence"/>
</dbReference>
<proteinExistence type="predicted"/>
<dbReference type="EMBL" id="JBEAFC010000007">
    <property type="protein sequence ID" value="KAL1550461.1"/>
    <property type="molecule type" value="Genomic_DNA"/>
</dbReference>